<evidence type="ECO:0000313" key="4">
    <source>
        <dbReference type="Proteomes" id="UP000037594"/>
    </source>
</evidence>
<dbReference type="GO" id="GO:0061503">
    <property type="term" value="F:tRNA threonylcarbamoyladenosine dehydratase"/>
    <property type="evidence" value="ECO:0007669"/>
    <property type="project" value="TreeGrafter"/>
</dbReference>
<dbReference type="PANTHER" id="PTHR43267:SF3">
    <property type="entry name" value="THIF PROTEIN"/>
    <property type="match status" value="1"/>
</dbReference>
<feature type="region of interest" description="Disordered" evidence="1">
    <location>
        <begin position="692"/>
        <end position="718"/>
    </location>
</feature>
<dbReference type="GO" id="GO:0061504">
    <property type="term" value="P:cyclic threonylcarbamoyladenosine biosynthetic process"/>
    <property type="evidence" value="ECO:0007669"/>
    <property type="project" value="TreeGrafter"/>
</dbReference>
<dbReference type="Proteomes" id="UP000037594">
    <property type="component" value="Unassembled WGS sequence"/>
</dbReference>
<dbReference type="GO" id="GO:0016491">
    <property type="term" value="F:oxidoreductase activity"/>
    <property type="evidence" value="ECO:0007669"/>
    <property type="project" value="InterPro"/>
</dbReference>
<evidence type="ECO:0000313" key="3">
    <source>
        <dbReference type="EMBL" id="KMV18257.1"/>
    </source>
</evidence>
<dbReference type="AlphaFoldDB" id="A0A0J8UB77"/>
<dbReference type="RefSeq" id="WP_048895696.1">
    <property type="nucleotide sequence ID" value="NZ_LFOD01000008.1"/>
</dbReference>
<gene>
    <name evidence="3" type="ORF">ACT17_11485</name>
</gene>
<sequence length="718" mass="77711">MQTAYTARVLDPTNPADNARLDELRADPDIDFLDDHEAQLESLRALRPAPAEELLREKPRWAYYPWRRAVVAVLGPRGFQALRLDRNRNNITAAEQTTLSALTIGVAGLSVGHVIAHTLAAQGLCGKLRLADFDHLELSNLNRVPATVFDLGINKAVVAARRIAELDPYLPVEVLDTGLNAETLDDFVKGLDIAVEECDSLDIKALLRIAARDRQIPVLMATSDRGIIDVERFDKEPERPILHGLLGDLDIGLLPGMTSREKIPHVLRHLEAERLSPRTAASLIEIDRSLSTWPQLASDVIIGAAAIAEAVRRIGLGEQLRSGRSRIDVNWALGQIHEPDMAHRYEPTTDEPNTPQALDGGPLEHLATAAMRAPSGGNTQPWQIALTEDSITVGIDPDHTSTMDLKFRGSAVALGAALLNIKIAAAEHHVLGPVTVTAAGSAPLQATMRITDDGNDPALAQLYQSMLARESNRHHGTPKPLDDATITALTDAAETHGARLQLLTQRGDIAQAATILAAADRVRFLTPRLHQEMISELRWPGDPDPDTGIDVRSLEFDPGEMAVLDVLRRPDVMEQLAEWDAGSALGDDMRDRVLASSALAVVTVTGNDLRAYATGGSAVEAVWIAAQQQGFGVQPVSPVFLYAQTATELEELSAPFATELAELQSEFNVLTQLRPGDSIALILRLAVAPPASLPSRRSTSRVQTSATTTTHPLSRGPW</sequence>
<dbReference type="InterPro" id="IPR045886">
    <property type="entry name" value="ThiF/MoeB/HesA"/>
</dbReference>
<dbReference type="Gene3D" id="3.40.109.10">
    <property type="entry name" value="NADH Oxidase"/>
    <property type="match status" value="1"/>
</dbReference>
<feature type="domain" description="THIF-type NAD/FAD binding fold" evidence="2">
    <location>
        <begin position="85"/>
        <end position="244"/>
    </location>
</feature>
<dbReference type="CDD" id="cd01483">
    <property type="entry name" value="E1_enzyme_family"/>
    <property type="match status" value="1"/>
</dbReference>
<evidence type="ECO:0000259" key="2">
    <source>
        <dbReference type="Pfam" id="PF00899"/>
    </source>
</evidence>
<proteinExistence type="predicted"/>
<dbReference type="SUPFAM" id="SSF69572">
    <property type="entry name" value="Activating enzymes of the ubiquitin-like proteins"/>
    <property type="match status" value="1"/>
</dbReference>
<comment type="caution">
    <text evidence="3">The sequence shown here is derived from an EMBL/GenBank/DDBJ whole genome shotgun (WGS) entry which is preliminary data.</text>
</comment>
<dbReference type="InterPro" id="IPR000415">
    <property type="entry name" value="Nitroreductase-like"/>
</dbReference>
<dbReference type="NCBIfam" id="NF005901">
    <property type="entry name" value="PRK07877.1"/>
    <property type="match status" value="1"/>
</dbReference>
<reference evidence="3 4" key="1">
    <citation type="submission" date="2015-06" db="EMBL/GenBank/DDBJ databases">
        <title>Genome sequence of Mycobacterium conceptionense strain MLE.</title>
        <authorList>
            <person name="Greninger A.L."/>
            <person name="Cunningham G."/>
            <person name="Chiu C.Y."/>
            <person name="Miller S."/>
        </authorList>
    </citation>
    <scope>NUCLEOTIDE SEQUENCE [LARGE SCALE GENOMIC DNA]</scope>
    <source>
        <strain evidence="3 4">MLE</strain>
    </source>
</reference>
<dbReference type="Pfam" id="PF00899">
    <property type="entry name" value="ThiF"/>
    <property type="match status" value="1"/>
</dbReference>
<dbReference type="PANTHER" id="PTHR43267">
    <property type="entry name" value="TRNA THREONYLCARBAMOYLADENOSINE DEHYDRATASE"/>
    <property type="match status" value="1"/>
</dbReference>
<evidence type="ECO:0000256" key="1">
    <source>
        <dbReference type="SAM" id="MobiDB-lite"/>
    </source>
</evidence>
<dbReference type="InterPro" id="IPR035985">
    <property type="entry name" value="Ubiquitin-activating_enz"/>
</dbReference>
<dbReference type="SUPFAM" id="SSF55469">
    <property type="entry name" value="FMN-dependent nitroreductase-like"/>
    <property type="match status" value="1"/>
</dbReference>
<protein>
    <recommendedName>
        <fullName evidence="2">THIF-type NAD/FAD binding fold domain-containing protein</fullName>
    </recommendedName>
</protein>
<dbReference type="GO" id="GO:0008641">
    <property type="term" value="F:ubiquitin-like modifier activating enzyme activity"/>
    <property type="evidence" value="ECO:0007669"/>
    <property type="project" value="InterPro"/>
</dbReference>
<dbReference type="OrthoDB" id="5149792at2"/>
<name>A0A0J8UB77_9MYCO</name>
<feature type="compositionally biased region" description="Low complexity" evidence="1">
    <location>
        <begin position="695"/>
        <end position="710"/>
    </location>
</feature>
<dbReference type="Gene3D" id="3.40.50.720">
    <property type="entry name" value="NAD(P)-binding Rossmann-like Domain"/>
    <property type="match status" value="1"/>
</dbReference>
<dbReference type="PATRIC" id="fig|451644.5.peg.2366"/>
<accession>A0A0J8UB77</accession>
<dbReference type="InterPro" id="IPR000594">
    <property type="entry name" value="ThiF_NAD_FAD-bd"/>
</dbReference>
<organism evidence="3 4">
    <name type="scientific">Mycolicibacterium conceptionense</name>
    <dbReference type="NCBI Taxonomy" id="451644"/>
    <lineage>
        <taxon>Bacteria</taxon>
        <taxon>Bacillati</taxon>
        <taxon>Actinomycetota</taxon>
        <taxon>Actinomycetes</taxon>
        <taxon>Mycobacteriales</taxon>
        <taxon>Mycobacteriaceae</taxon>
        <taxon>Mycolicibacterium</taxon>
    </lineage>
</organism>
<dbReference type="EMBL" id="LFOD01000008">
    <property type="protein sequence ID" value="KMV18257.1"/>
    <property type="molecule type" value="Genomic_DNA"/>
</dbReference>